<evidence type="ECO:0000256" key="11">
    <source>
        <dbReference type="SAM" id="SignalP"/>
    </source>
</evidence>
<accession>A0A4T0WWA7</accession>
<keyword evidence="2 10" id="KW-0812">Transmembrane</keyword>
<keyword evidence="6" id="KW-0325">Glycoprotein</keyword>
<comment type="subcellular location">
    <subcellularLocation>
        <location evidence="1">Membrane</location>
        <topology evidence="1">Single-pass type I membrane protein</topology>
    </subcellularLocation>
</comment>
<evidence type="ECO:0000256" key="8">
    <source>
        <dbReference type="ARBA" id="ARBA00038159"/>
    </source>
</evidence>
<dbReference type="PANTHER" id="PTHR35518">
    <property type="entry name" value="MAINTENANCE OF TELOMOERE CAPPING"/>
    <property type="match status" value="1"/>
</dbReference>
<comment type="function">
    <text evidence="7">May be involved in telomere capping.</text>
</comment>
<dbReference type="GO" id="GO:0016020">
    <property type="term" value="C:membrane"/>
    <property type="evidence" value="ECO:0007669"/>
    <property type="project" value="UniProtKB-SubCell"/>
</dbReference>
<dbReference type="STRING" id="52247.A0A4T0WWA7"/>
<keyword evidence="5 10" id="KW-0472">Membrane</keyword>
<dbReference type="PANTHER" id="PTHR35518:SF2">
    <property type="entry name" value="MAINTENANCE OF TELOMERE CAPPING PROTEIN 6"/>
    <property type="match status" value="1"/>
</dbReference>
<organism evidence="13 14">
    <name type="scientific">Pichia inconspicua</name>
    <dbReference type="NCBI Taxonomy" id="52247"/>
    <lineage>
        <taxon>Eukaryota</taxon>
        <taxon>Fungi</taxon>
        <taxon>Dikarya</taxon>
        <taxon>Ascomycota</taxon>
        <taxon>Saccharomycotina</taxon>
        <taxon>Pichiomycetes</taxon>
        <taxon>Pichiales</taxon>
        <taxon>Pichiaceae</taxon>
        <taxon>Pichia</taxon>
    </lineage>
</organism>
<protein>
    <recommendedName>
        <fullName evidence="9">Maintenance of telomere capping protein 6</fullName>
    </recommendedName>
</protein>
<name>A0A4T0WWA7_9ASCO</name>
<evidence type="ECO:0000256" key="3">
    <source>
        <dbReference type="ARBA" id="ARBA00022729"/>
    </source>
</evidence>
<proteinExistence type="inferred from homology"/>
<evidence type="ECO:0000313" key="13">
    <source>
        <dbReference type="EMBL" id="TID15064.1"/>
    </source>
</evidence>
<evidence type="ECO:0000256" key="6">
    <source>
        <dbReference type="ARBA" id="ARBA00023180"/>
    </source>
</evidence>
<feature type="transmembrane region" description="Helical" evidence="10">
    <location>
        <begin position="528"/>
        <end position="552"/>
    </location>
</feature>
<evidence type="ECO:0000256" key="10">
    <source>
        <dbReference type="SAM" id="Phobius"/>
    </source>
</evidence>
<dbReference type="InterPro" id="IPR057530">
    <property type="entry name" value="TIM-barrel_MTC6"/>
</dbReference>
<evidence type="ECO:0000313" key="14">
    <source>
        <dbReference type="Proteomes" id="UP000307173"/>
    </source>
</evidence>
<keyword evidence="14" id="KW-1185">Reference proteome</keyword>
<evidence type="ECO:0000259" key="12">
    <source>
        <dbReference type="Pfam" id="PF25506"/>
    </source>
</evidence>
<dbReference type="Proteomes" id="UP000307173">
    <property type="component" value="Unassembled WGS sequence"/>
</dbReference>
<evidence type="ECO:0000256" key="4">
    <source>
        <dbReference type="ARBA" id="ARBA00022989"/>
    </source>
</evidence>
<feature type="signal peptide" evidence="11">
    <location>
        <begin position="1"/>
        <end position="20"/>
    </location>
</feature>
<sequence length="581" mass="66587">MQQIMLIQAFIFFLLQGTLGILISNEEIAEESWKTLSEQAQIITWPILAPHRANAIRAQRDIAANSSVMDTVSTGISLQNVLFEPLGYNSSSLESLDILLNVGVQTFLLDLYYNEATHSWLLCSESKITESILEQSNSECITDDFNLYTLSDKFNSFIKRTNNDININTMFILLRLHSIHIVSNDTINEKYTRSNVTSLDVLSQVDKLASPVQFLLFGIPTLHTMLFKYVMRVFVVILESDLTPDVTIRQLSSYKDYFFVSSTFDTDNLSETVLDDFYAVSTEFDSAYDSQLSSTVKSSRRDSISFKYDSPEFPFSYKYFWNSVRSGFNPIINHSFSDLREISPYLEFSSWAFSPLQPTLTKIDELDIPNLFAPDGLLGGDLITTPAYITQLQHTNSSINLTDLNNLHEGDQLEFDNRCAVMTRFGWMAVDCTRKVMFLCQNSHNRSDFIWADEPRNYMRAAAYCKLQVGSYELVLPSNVYENAKIIDMIPDNENYIWLNLNSLPTRDCWVEGLNKNCPYQNIISRRIFAGMISPSAAVAFVLFMLLILMQFQRLDVHRNRRHWKKLMNESSKSDFDGIPA</sequence>
<gene>
    <name evidence="13" type="ORF">CANINC_004735</name>
</gene>
<dbReference type="InterPro" id="IPR051008">
    <property type="entry name" value="Telomere_Capping_Maintenance"/>
</dbReference>
<feature type="chain" id="PRO_5020646852" description="Maintenance of telomere capping protein 6" evidence="11">
    <location>
        <begin position="21"/>
        <end position="581"/>
    </location>
</feature>
<dbReference type="AlphaFoldDB" id="A0A4T0WWA7"/>
<evidence type="ECO:0000256" key="9">
    <source>
        <dbReference type="ARBA" id="ARBA00039865"/>
    </source>
</evidence>
<comment type="caution">
    <text evidence="13">The sequence shown here is derived from an EMBL/GenBank/DDBJ whole genome shotgun (WGS) entry which is preliminary data.</text>
</comment>
<comment type="similarity">
    <text evidence="8">Belongs to the MTC6 family.</text>
</comment>
<evidence type="ECO:0000256" key="7">
    <source>
        <dbReference type="ARBA" id="ARBA00037703"/>
    </source>
</evidence>
<evidence type="ECO:0000256" key="5">
    <source>
        <dbReference type="ARBA" id="ARBA00023136"/>
    </source>
</evidence>
<dbReference type="OrthoDB" id="5573651at2759"/>
<feature type="domain" description="MTC6 partial TIM-barrel" evidence="12">
    <location>
        <begin position="47"/>
        <end position="352"/>
    </location>
</feature>
<dbReference type="Pfam" id="PF25506">
    <property type="entry name" value="TIM-barrel_MTC6"/>
    <property type="match status" value="1"/>
</dbReference>
<reference evidence="13 14" key="1">
    <citation type="journal article" date="2019" name="Front. Genet.">
        <title>Whole-Genome Sequencing of the Opportunistic Yeast Pathogen Candida inconspicua Uncovers Its Hybrid Origin.</title>
        <authorList>
            <person name="Mixao V."/>
            <person name="Hansen A.P."/>
            <person name="Saus E."/>
            <person name="Boekhout T."/>
            <person name="Lass-Florl C."/>
            <person name="Gabaldon T."/>
        </authorList>
    </citation>
    <scope>NUCLEOTIDE SEQUENCE [LARGE SCALE GENOMIC DNA]</scope>
    <source>
        <strain evidence="13 14">CBS 180</strain>
    </source>
</reference>
<dbReference type="InterPro" id="IPR016187">
    <property type="entry name" value="CTDL_fold"/>
</dbReference>
<dbReference type="EMBL" id="SELW01000657">
    <property type="protein sequence ID" value="TID15064.1"/>
    <property type="molecule type" value="Genomic_DNA"/>
</dbReference>
<dbReference type="SUPFAM" id="SSF56436">
    <property type="entry name" value="C-type lectin-like"/>
    <property type="match status" value="1"/>
</dbReference>
<evidence type="ECO:0000256" key="1">
    <source>
        <dbReference type="ARBA" id="ARBA00004479"/>
    </source>
</evidence>
<keyword evidence="4 10" id="KW-1133">Transmembrane helix</keyword>
<keyword evidence="3 11" id="KW-0732">Signal</keyword>
<evidence type="ECO:0000256" key="2">
    <source>
        <dbReference type="ARBA" id="ARBA00022692"/>
    </source>
</evidence>